<dbReference type="Proteomes" id="UP000324748">
    <property type="component" value="Unassembled WGS sequence"/>
</dbReference>
<accession>A0A5B0ND05</accession>
<feature type="region of interest" description="Disordered" evidence="1">
    <location>
        <begin position="1"/>
        <end position="24"/>
    </location>
</feature>
<proteinExistence type="predicted"/>
<gene>
    <name evidence="2" type="ORF">PGT21_006768</name>
</gene>
<keyword evidence="3" id="KW-1185">Reference proteome</keyword>
<comment type="caution">
    <text evidence="2">The sequence shown here is derived from an EMBL/GenBank/DDBJ whole genome shotgun (WGS) entry which is preliminary data.</text>
</comment>
<protein>
    <submittedName>
        <fullName evidence="2">Uncharacterized protein</fullName>
    </submittedName>
</protein>
<evidence type="ECO:0000256" key="1">
    <source>
        <dbReference type="SAM" id="MobiDB-lite"/>
    </source>
</evidence>
<name>A0A5B0ND05_PUCGR</name>
<sequence length="65" mass="7547">MEPFDWSLEGKPKGGPRPRLSRVYPAIRPGPSESGRSFSNFYPIEYLGYNSWEDSQKRSETELYC</sequence>
<dbReference type="AlphaFoldDB" id="A0A5B0ND05"/>
<reference evidence="2 3" key="1">
    <citation type="submission" date="2019-05" db="EMBL/GenBank/DDBJ databases">
        <title>Emergence of the Ug99 lineage of the wheat stem rust pathogen through somatic hybridization.</title>
        <authorList>
            <person name="Li F."/>
            <person name="Upadhyaya N.M."/>
            <person name="Sperschneider J."/>
            <person name="Matny O."/>
            <person name="Nguyen-Phuc H."/>
            <person name="Mago R."/>
            <person name="Raley C."/>
            <person name="Miller M.E."/>
            <person name="Silverstein K.A.T."/>
            <person name="Henningsen E."/>
            <person name="Hirsch C.D."/>
            <person name="Visser B."/>
            <person name="Pretorius Z.A."/>
            <person name="Steffenson B.J."/>
            <person name="Schwessinger B."/>
            <person name="Dodds P.N."/>
            <person name="Figueroa M."/>
        </authorList>
    </citation>
    <scope>NUCLEOTIDE SEQUENCE [LARGE SCALE GENOMIC DNA]</scope>
    <source>
        <strain evidence="2">21-0</strain>
    </source>
</reference>
<dbReference type="EMBL" id="VSWC01000105">
    <property type="protein sequence ID" value="KAA1086646.1"/>
    <property type="molecule type" value="Genomic_DNA"/>
</dbReference>
<organism evidence="2 3">
    <name type="scientific">Puccinia graminis f. sp. tritici</name>
    <dbReference type="NCBI Taxonomy" id="56615"/>
    <lineage>
        <taxon>Eukaryota</taxon>
        <taxon>Fungi</taxon>
        <taxon>Dikarya</taxon>
        <taxon>Basidiomycota</taxon>
        <taxon>Pucciniomycotina</taxon>
        <taxon>Pucciniomycetes</taxon>
        <taxon>Pucciniales</taxon>
        <taxon>Pucciniaceae</taxon>
        <taxon>Puccinia</taxon>
    </lineage>
</organism>
<evidence type="ECO:0000313" key="2">
    <source>
        <dbReference type="EMBL" id="KAA1086646.1"/>
    </source>
</evidence>
<evidence type="ECO:0000313" key="3">
    <source>
        <dbReference type="Proteomes" id="UP000324748"/>
    </source>
</evidence>